<name>A0A4E0Q850_9EURY</name>
<dbReference type="InterPro" id="IPR036388">
    <property type="entry name" value="WH-like_DNA-bd_sf"/>
</dbReference>
<gene>
    <name evidence="2" type="ORF">CUN85_02300</name>
</gene>
<feature type="domain" description="Methanogenesis regulatory protein FilR1 middle" evidence="1">
    <location>
        <begin position="128"/>
        <end position="257"/>
    </location>
</feature>
<sequence length="264" mass="31268">MKKSLLDVLFMSDIRKDLLFLLKDGPKDIRTIMGIMDIERQPLIFQLKILEDGFLLTKEAGSEEPYKLTTIGKLLVEEMEPLMSILDFLDSNDGYWEDHRLDFIPRRLIKRLPELDPCTIVDPPFSEMYEFDRMFLEKSKVSSSFFTVTTCLHPVFVSLFLELLDKGVDISVVLSRELFEKMRSEQYSDLKHLVKNRRTEFYLYPKDMHFVSFAENDHYVQLMLLTNEDYYDNKHLMLSDPDALKWGKDFFDHYKNDSLQITDV</sequence>
<accession>A0A4E0Q850</accession>
<reference evidence="2 3" key="1">
    <citation type="submission" date="2017-11" db="EMBL/GenBank/DDBJ databases">
        <title>Isolation and Characterization of Methanogenic Archaea from Saline Meromictic Lake at Siberia.</title>
        <authorList>
            <person name="Shen Y."/>
            <person name="Huang H.-H."/>
            <person name="Lai M.-C."/>
            <person name="Chen S.-C."/>
        </authorList>
    </citation>
    <scope>NUCLEOTIDE SEQUENCE [LARGE SCALE GENOMIC DNA]</scope>
    <source>
        <strain evidence="2 3">SY-01</strain>
    </source>
</reference>
<evidence type="ECO:0000313" key="3">
    <source>
        <dbReference type="Proteomes" id="UP000297295"/>
    </source>
</evidence>
<dbReference type="InterPro" id="IPR013561">
    <property type="entry name" value="FilR1_middle_dom"/>
</dbReference>
<dbReference type="Pfam" id="PF08350">
    <property type="entry name" value="FilR1_middle"/>
    <property type="match status" value="1"/>
</dbReference>
<organism evidence="2 3">
    <name type="scientific">Methanolobus halotolerans</name>
    <dbReference type="NCBI Taxonomy" id="2052935"/>
    <lineage>
        <taxon>Archaea</taxon>
        <taxon>Methanobacteriati</taxon>
        <taxon>Methanobacteriota</taxon>
        <taxon>Stenosarchaea group</taxon>
        <taxon>Methanomicrobia</taxon>
        <taxon>Methanosarcinales</taxon>
        <taxon>Methanosarcinaceae</taxon>
        <taxon>Methanolobus</taxon>
    </lineage>
</organism>
<dbReference type="Gene3D" id="1.10.10.10">
    <property type="entry name" value="Winged helix-like DNA-binding domain superfamily/Winged helix DNA-binding domain"/>
    <property type="match status" value="1"/>
</dbReference>
<proteinExistence type="predicted"/>
<comment type="caution">
    <text evidence="2">The sequence shown here is derived from an EMBL/GenBank/DDBJ whole genome shotgun (WGS) entry which is preliminary data.</text>
</comment>
<evidence type="ECO:0000259" key="1">
    <source>
        <dbReference type="Pfam" id="PF08350"/>
    </source>
</evidence>
<keyword evidence="3" id="KW-1185">Reference proteome</keyword>
<dbReference type="Proteomes" id="UP000297295">
    <property type="component" value="Unassembled WGS sequence"/>
</dbReference>
<evidence type="ECO:0000313" key="2">
    <source>
        <dbReference type="EMBL" id="TGC11006.1"/>
    </source>
</evidence>
<protein>
    <submittedName>
        <fullName evidence="2">Transcriptional regulator</fullName>
    </submittedName>
</protein>
<dbReference type="InterPro" id="IPR036390">
    <property type="entry name" value="WH_DNA-bd_sf"/>
</dbReference>
<dbReference type="InterPro" id="IPR016490">
    <property type="entry name" value="Tscrpt_reg_HTH_AF0396-typ3"/>
</dbReference>
<dbReference type="SUPFAM" id="SSF46785">
    <property type="entry name" value="Winged helix' DNA-binding domain"/>
    <property type="match status" value="1"/>
</dbReference>
<dbReference type="EMBL" id="PGGK01000002">
    <property type="protein sequence ID" value="TGC11006.1"/>
    <property type="molecule type" value="Genomic_DNA"/>
</dbReference>
<dbReference type="PIRSF" id="PIRSF006692">
    <property type="entry name" value="TF_HTH_AF0396_prd"/>
    <property type="match status" value="1"/>
</dbReference>
<dbReference type="AlphaFoldDB" id="A0A4E0Q850"/>